<comment type="caution">
    <text evidence="4">The sequence shown here is derived from an EMBL/GenBank/DDBJ whole genome shotgun (WGS) entry which is preliminary data.</text>
</comment>
<dbReference type="InterPro" id="IPR001251">
    <property type="entry name" value="CRAL-TRIO_dom"/>
</dbReference>
<reference evidence="4" key="1">
    <citation type="submission" date="2021-02" db="EMBL/GenBank/DDBJ databases">
        <authorList>
            <person name="Dougan E. K."/>
            <person name="Rhodes N."/>
            <person name="Thang M."/>
            <person name="Chan C."/>
        </authorList>
    </citation>
    <scope>NUCLEOTIDE SEQUENCE</scope>
</reference>
<evidence type="ECO:0000313" key="4">
    <source>
        <dbReference type="EMBL" id="CAE6948848.1"/>
    </source>
</evidence>
<dbReference type="CDD" id="cd00170">
    <property type="entry name" value="SEC14"/>
    <property type="match status" value="1"/>
</dbReference>
<dbReference type="OrthoDB" id="1434354at2759"/>
<dbReference type="PANTHER" id="PTHR45657">
    <property type="entry name" value="CRAL-TRIO DOMAIN-CONTAINING PROTEIN YKL091C-RELATED"/>
    <property type="match status" value="1"/>
</dbReference>
<dbReference type="Pfam" id="PF00650">
    <property type="entry name" value="CRAL_TRIO"/>
    <property type="match status" value="1"/>
</dbReference>
<dbReference type="Pfam" id="PF00023">
    <property type="entry name" value="Ank"/>
    <property type="match status" value="1"/>
</dbReference>
<evidence type="ECO:0000259" key="3">
    <source>
        <dbReference type="PROSITE" id="PS50191"/>
    </source>
</evidence>
<dbReference type="SUPFAM" id="SSF48403">
    <property type="entry name" value="Ankyrin repeat"/>
    <property type="match status" value="1"/>
</dbReference>
<evidence type="ECO:0000313" key="5">
    <source>
        <dbReference type="Proteomes" id="UP000604046"/>
    </source>
</evidence>
<dbReference type="InterPro" id="IPR051026">
    <property type="entry name" value="PI/PC_transfer"/>
</dbReference>
<dbReference type="SUPFAM" id="SSF52087">
    <property type="entry name" value="CRAL/TRIO domain"/>
    <property type="match status" value="1"/>
</dbReference>
<accession>A0A812HET3</accession>
<dbReference type="Gene3D" id="3.40.525.10">
    <property type="entry name" value="CRAL-TRIO lipid binding domain"/>
    <property type="match status" value="1"/>
</dbReference>
<dbReference type="PANTHER" id="PTHR45657:SF1">
    <property type="entry name" value="CRAL-TRIO DOMAIN-CONTAINING PROTEIN YKL091C-RELATED"/>
    <property type="match status" value="1"/>
</dbReference>
<dbReference type="InterPro" id="IPR036865">
    <property type="entry name" value="CRAL-TRIO_dom_sf"/>
</dbReference>
<dbReference type="SMART" id="SM00248">
    <property type="entry name" value="ANK"/>
    <property type="match status" value="1"/>
</dbReference>
<organism evidence="4 5">
    <name type="scientific">Symbiodinium natans</name>
    <dbReference type="NCBI Taxonomy" id="878477"/>
    <lineage>
        <taxon>Eukaryota</taxon>
        <taxon>Sar</taxon>
        <taxon>Alveolata</taxon>
        <taxon>Dinophyceae</taxon>
        <taxon>Suessiales</taxon>
        <taxon>Symbiodiniaceae</taxon>
        <taxon>Symbiodinium</taxon>
    </lineage>
</organism>
<dbReference type="InterPro" id="IPR036770">
    <property type="entry name" value="Ankyrin_rpt-contain_sf"/>
</dbReference>
<proteinExistence type="predicted"/>
<dbReference type="SMART" id="SM00516">
    <property type="entry name" value="SEC14"/>
    <property type="match status" value="1"/>
</dbReference>
<keyword evidence="2" id="KW-1133">Transmembrane helix</keyword>
<dbReference type="Gene3D" id="1.25.40.20">
    <property type="entry name" value="Ankyrin repeat-containing domain"/>
    <property type="match status" value="1"/>
</dbReference>
<evidence type="ECO:0000256" key="2">
    <source>
        <dbReference type="SAM" id="Phobius"/>
    </source>
</evidence>
<dbReference type="EMBL" id="CAJNDS010000083">
    <property type="protein sequence ID" value="CAE6948848.1"/>
    <property type="molecule type" value="Genomic_DNA"/>
</dbReference>
<keyword evidence="2" id="KW-0812">Transmembrane</keyword>
<dbReference type="PROSITE" id="PS50088">
    <property type="entry name" value="ANK_REPEAT"/>
    <property type="match status" value="1"/>
</dbReference>
<feature type="domain" description="CRAL-TRIO" evidence="3">
    <location>
        <begin position="38"/>
        <end position="209"/>
    </location>
</feature>
<dbReference type="InterPro" id="IPR002110">
    <property type="entry name" value="Ankyrin_rpt"/>
</dbReference>
<dbReference type="PROSITE" id="PS50191">
    <property type="entry name" value="CRAL_TRIO"/>
    <property type="match status" value="1"/>
</dbReference>
<name>A0A812HET3_9DINO</name>
<evidence type="ECO:0000256" key="1">
    <source>
        <dbReference type="PROSITE-ProRule" id="PRU00023"/>
    </source>
</evidence>
<dbReference type="Proteomes" id="UP000604046">
    <property type="component" value="Unassembled WGS sequence"/>
</dbReference>
<protein>
    <submittedName>
        <fullName evidence="4">SFH1 protein</fullName>
    </submittedName>
</protein>
<sequence length="464" mass="53632">MLDFFEGNRQKAMKRWTETLQWRCEIDDEGMFTRPNPDFFKIQKHFPTSIHLPDRAGRLTYWNRVGQWNSGGLDEDGLTVERIRDDYIWQTLFTWDVWLKRDDRQHLTIIMDMEGFRLSILTPKLLRIFSASFNAVQAHMPDREHLVLVINAPEWWRTVWAIFRPFLAKKQQERLRVCVGQKESFETLREFIDVSNLPKAYGGSGVELGSAPANLQRKKYAAEGAGRFLMLILAFVLVIWLILAEMGTLAEVKDVAVSGFDEIVTRDGVPTGVPRAHQKIVKWEHQPGHRPFTSYKLPKWVKHPDSQKAAMFLQPEDYMGSKRRHNIHCWNVAHIGAQCGMFEGQGFKMLEKASSEEINAPDALEGFTPLHWAVLSDNPKAVIWLLKNGADKDAKDAQGRTAEDLIEDYWGDFHQRYWGHFPKQDGLPQVDKVFPKRLKQMKDAFKLTFAATDSDIDGYKSIEV</sequence>
<dbReference type="PROSITE" id="PS50297">
    <property type="entry name" value="ANK_REP_REGION"/>
    <property type="match status" value="1"/>
</dbReference>
<keyword evidence="2" id="KW-0472">Membrane</keyword>
<feature type="repeat" description="ANK" evidence="1">
    <location>
        <begin position="365"/>
        <end position="397"/>
    </location>
</feature>
<feature type="transmembrane region" description="Helical" evidence="2">
    <location>
        <begin position="225"/>
        <end position="243"/>
    </location>
</feature>
<dbReference type="AlphaFoldDB" id="A0A812HET3"/>
<keyword evidence="1" id="KW-0040">ANK repeat</keyword>
<keyword evidence="5" id="KW-1185">Reference proteome</keyword>
<gene>
    <name evidence="4" type="primary">SFH1</name>
    <name evidence="4" type="ORF">SNAT2548_LOCUS1497</name>
</gene>